<accession>A0A1L7XTF6</accession>
<keyword evidence="7" id="KW-0812">Transmembrane</keyword>
<dbReference type="CDD" id="cd12148">
    <property type="entry name" value="fungal_TF_MHR"/>
    <property type="match status" value="1"/>
</dbReference>
<evidence type="ECO:0000313" key="9">
    <source>
        <dbReference type="EMBL" id="CZR68321.1"/>
    </source>
</evidence>
<dbReference type="EMBL" id="FJOG01000053">
    <property type="protein sequence ID" value="CZR68321.1"/>
    <property type="molecule type" value="Genomic_DNA"/>
</dbReference>
<keyword evidence="7" id="KW-1133">Transmembrane helix</keyword>
<sequence>MWTPEKRQRVTRACDLCKRKKKQCSGTQPCATCHSKSASCIFSAQRRPQHQQHQNQHKHSHSRASFPSHEHSDNSASNSPDGPLRHKAPSNNRTASGGLDSARAHVPPSPKEAASEDATPIQNRGRLLQDGEGRLVYVGDSATLSFLQTIRRLVEKRLGPSPFTTDTNRHKILEATVASRDATAGLCDIFDRQSFESKVSETFEHPLDADPQWLCQVNLVFAVGFQMRNDRSIGNDNASKILDRLECPGVKRAERFYLAARQLSDPAVDFEAGGIGVLQSLLLIMLYMLASSKRSSAWGYLGMAVNLSYALGIHKEETLPIFDSLQQARSLGRPNHVSCETASELCSTPSQSSSRPTSSAGNDLSFAVNASKIVGKILSRVYYKRKASRSIAYQLSLCFSDWSQKLPPDLHWRVSSFQSRDPTLTLKRLHINLICFHGIIILTRPFFLHQISRQVAELEGDSIAQKNDHMANSSRMEKEHPEQTFRFDSACVRAALHSVTAVNNAFTTDALPRRNPFVIYWLFSAALIILANLFSPVYREADSEPTVRMALKIMRFCGEADPQARRYQTILESFLEALQEAERSKEQATNKASQTSDIFSMIFGNERSNTTGGESPAQTHNRMPAVSTAPVAWADDQFPTPNIIGGLETLCFATGINGRVGEPSSSMDVLDGQCDNSMDSGDIWWSGGQDFFFTAGDVQVPLYGLMEPT</sequence>
<name>A0A1L7XTF6_9HELO</name>
<keyword evidence="4" id="KW-0539">Nucleus</keyword>
<dbReference type="PROSITE" id="PS50048">
    <property type="entry name" value="ZN2_CY6_FUNGAL_2"/>
    <property type="match status" value="1"/>
</dbReference>
<dbReference type="STRING" id="576137.A0A1L7XTF6"/>
<evidence type="ECO:0000256" key="3">
    <source>
        <dbReference type="ARBA" id="ARBA00023163"/>
    </source>
</evidence>
<dbReference type="GO" id="GO:0000435">
    <property type="term" value="P:positive regulation of transcription from RNA polymerase II promoter by galactose"/>
    <property type="evidence" value="ECO:0007669"/>
    <property type="project" value="TreeGrafter"/>
</dbReference>
<dbReference type="PROSITE" id="PS00463">
    <property type="entry name" value="ZN2_CY6_FUNGAL_1"/>
    <property type="match status" value="1"/>
</dbReference>
<dbReference type="SMART" id="SM00066">
    <property type="entry name" value="GAL4"/>
    <property type="match status" value="1"/>
</dbReference>
<evidence type="ECO:0000256" key="5">
    <source>
        <dbReference type="SAM" id="Coils"/>
    </source>
</evidence>
<evidence type="ECO:0000256" key="6">
    <source>
        <dbReference type="SAM" id="MobiDB-lite"/>
    </source>
</evidence>
<dbReference type="PANTHER" id="PTHR47424:SF9">
    <property type="entry name" value="TAH-2"/>
    <property type="match status" value="1"/>
</dbReference>
<protein>
    <recommendedName>
        <fullName evidence="8">Zn(2)-C6 fungal-type domain-containing protein</fullName>
    </recommendedName>
</protein>
<dbReference type="SUPFAM" id="SSF57701">
    <property type="entry name" value="Zn2/Cys6 DNA-binding domain"/>
    <property type="match status" value="1"/>
</dbReference>
<proteinExistence type="predicted"/>
<keyword evidence="1" id="KW-0479">Metal-binding</keyword>
<dbReference type="PANTHER" id="PTHR47424">
    <property type="entry name" value="REGULATORY PROTEIN GAL4"/>
    <property type="match status" value="1"/>
</dbReference>
<dbReference type="GO" id="GO:0000978">
    <property type="term" value="F:RNA polymerase II cis-regulatory region sequence-specific DNA binding"/>
    <property type="evidence" value="ECO:0007669"/>
    <property type="project" value="TreeGrafter"/>
</dbReference>
<gene>
    <name evidence="9" type="ORF">PAC_18220</name>
</gene>
<dbReference type="Pfam" id="PF04082">
    <property type="entry name" value="Fungal_trans"/>
    <property type="match status" value="1"/>
</dbReference>
<dbReference type="CDD" id="cd00067">
    <property type="entry name" value="GAL4"/>
    <property type="match status" value="1"/>
</dbReference>
<dbReference type="InterPro" id="IPR001138">
    <property type="entry name" value="Zn2Cys6_DnaBD"/>
</dbReference>
<dbReference type="InterPro" id="IPR051127">
    <property type="entry name" value="Fungal_SecMet_Regulators"/>
</dbReference>
<evidence type="ECO:0000313" key="10">
    <source>
        <dbReference type="Proteomes" id="UP000184330"/>
    </source>
</evidence>
<evidence type="ECO:0000256" key="4">
    <source>
        <dbReference type="ARBA" id="ARBA00023242"/>
    </source>
</evidence>
<dbReference type="Gene3D" id="4.10.240.10">
    <property type="entry name" value="Zn(2)-C6 fungal-type DNA-binding domain"/>
    <property type="match status" value="1"/>
</dbReference>
<dbReference type="GO" id="GO:0005634">
    <property type="term" value="C:nucleus"/>
    <property type="evidence" value="ECO:0007669"/>
    <property type="project" value="TreeGrafter"/>
</dbReference>
<dbReference type="AlphaFoldDB" id="A0A1L7XTF6"/>
<reference evidence="9 10" key="1">
    <citation type="submission" date="2016-03" db="EMBL/GenBank/DDBJ databases">
        <authorList>
            <person name="Ploux O."/>
        </authorList>
    </citation>
    <scope>NUCLEOTIDE SEQUENCE [LARGE SCALE GENOMIC DNA]</scope>
    <source>
        <strain evidence="9 10">UAMH 11012</strain>
    </source>
</reference>
<evidence type="ECO:0000259" key="8">
    <source>
        <dbReference type="PROSITE" id="PS50048"/>
    </source>
</evidence>
<dbReference type="Pfam" id="PF00172">
    <property type="entry name" value="Zn_clus"/>
    <property type="match status" value="1"/>
</dbReference>
<dbReference type="OrthoDB" id="47007at2759"/>
<feature type="transmembrane region" description="Helical" evidence="7">
    <location>
        <begin position="518"/>
        <end position="538"/>
    </location>
</feature>
<feature type="region of interest" description="Disordered" evidence="6">
    <location>
        <begin position="44"/>
        <end position="122"/>
    </location>
</feature>
<keyword evidence="10" id="KW-1185">Reference proteome</keyword>
<dbReference type="InterPro" id="IPR007219">
    <property type="entry name" value="XnlR_reg_dom"/>
</dbReference>
<dbReference type="Proteomes" id="UP000184330">
    <property type="component" value="Unassembled WGS sequence"/>
</dbReference>
<feature type="compositionally biased region" description="Basic residues" evidence="6">
    <location>
        <begin position="47"/>
        <end position="62"/>
    </location>
</feature>
<dbReference type="InterPro" id="IPR036864">
    <property type="entry name" value="Zn2-C6_fun-type_DNA-bd_sf"/>
</dbReference>
<feature type="domain" description="Zn(2)-C6 fungal-type" evidence="8">
    <location>
        <begin position="13"/>
        <end position="42"/>
    </location>
</feature>
<dbReference type="GO" id="GO:0006351">
    <property type="term" value="P:DNA-templated transcription"/>
    <property type="evidence" value="ECO:0007669"/>
    <property type="project" value="InterPro"/>
</dbReference>
<evidence type="ECO:0000256" key="1">
    <source>
        <dbReference type="ARBA" id="ARBA00022723"/>
    </source>
</evidence>
<feature type="coiled-coil region" evidence="5">
    <location>
        <begin position="564"/>
        <end position="598"/>
    </location>
</feature>
<dbReference type="GO" id="GO:0008270">
    <property type="term" value="F:zinc ion binding"/>
    <property type="evidence" value="ECO:0007669"/>
    <property type="project" value="InterPro"/>
</dbReference>
<evidence type="ECO:0000256" key="2">
    <source>
        <dbReference type="ARBA" id="ARBA00023015"/>
    </source>
</evidence>
<keyword evidence="7" id="KW-0472">Membrane</keyword>
<evidence type="ECO:0000256" key="7">
    <source>
        <dbReference type="SAM" id="Phobius"/>
    </source>
</evidence>
<keyword evidence="3" id="KW-0804">Transcription</keyword>
<organism evidence="9 10">
    <name type="scientific">Phialocephala subalpina</name>
    <dbReference type="NCBI Taxonomy" id="576137"/>
    <lineage>
        <taxon>Eukaryota</taxon>
        <taxon>Fungi</taxon>
        <taxon>Dikarya</taxon>
        <taxon>Ascomycota</taxon>
        <taxon>Pezizomycotina</taxon>
        <taxon>Leotiomycetes</taxon>
        <taxon>Helotiales</taxon>
        <taxon>Mollisiaceae</taxon>
        <taxon>Phialocephala</taxon>
        <taxon>Phialocephala fortinii species complex</taxon>
    </lineage>
</organism>
<keyword evidence="5" id="KW-0175">Coiled coil</keyword>
<keyword evidence="2" id="KW-0805">Transcription regulation</keyword>
<dbReference type="GO" id="GO:0000981">
    <property type="term" value="F:DNA-binding transcription factor activity, RNA polymerase II-specific"/>
    <property type="evidence" value="ECO:0007669"/>
    <property type="project" value="InterPro"/>
</dbReference>